<comment type="caution">
    <text evidence="2">The sequence shown here is derived from an EMBL/GenBank/DDBJ whole genome shotgun (WGS) entry which is preliminary data.</text>
</comment>
<reference evidence="2" key="1">
    <citation type="submission" date="2021-06" db="EMBL/GenBank/DDBJ databases">
        <authorList>
            <person name="Kallberg Y."/>
            <person name="Tangrot J."/>
            <person name="Rosling A."/>
        </authorList>
    </citation>
    <scope>NUCLEOTIDE SEQUENCE</scope>
    <source>
        <strain evidence="2">IA702</strain>
    </source>
</reference>
<feature type="compositionally biased region" description="Basic and acidic residues" evidence="1">
    <location>
        <begin position="93"/>
        <end position="105"/>
    </location>
</feature>
<gene>
    <name evidence="2" type="ORF">POCULU_LOCUS10085</name>
</gene>
<accession>A0A9N9H734</accession>
<proteinExistence type="predicted"/>
<evidence type="ECO:0000313" key="3">
    <source>
        <dbReference type="Proteomes" id="UP000789572"/>
    </source>
</evidence>
<feature type="non-terminal residue" evidence="2">
    <location>
        <position position="1"/>
    </location>
</feature>
<name>A0A9N9H734_9GLOM</name>
<evidence type="ECO:0000256" key="1">
    <source>
        <dbReference type="SAM" id="MobiDB-lite"/>
    </source>
</evidence>
<dbReference type="EMBL" id="CAJVPJ010004598">
    <property type="protein sequence ID" value="CAG8653646.1"/>
    <property type="molecule type" value="Genomic_DNA"/>
</dbReference>
<protein>
    <submittedName>
        <fullName evidence="2">6048_t:CDS:1</fullName>
    </submittedName>
</protein>
<sequence length="105" mass="11460">DLPMTPPESPVRQSIVAAEQNDAMDVISEPDMLPSSAFGREGGMSDKISCNEQSSWWEQGEKPVFGSGSTLSGSYSTKPKKHARSSSSGYFWTKKENDGERKSVL</sequence>
<organism evidence="2 3">
    <name type="scientific">Paraglomus occultum</name>
    <dbReference type="NCBI Taxonomy" id="144539"/>
    <lineage>
        <taxon>Eukaryota</taxon>
        <taxon>Fungi</taxon>
        <taxon>Fungi incertae sedis</taxon>
        <taxon>Mucoromycota</taxon>
        <taxon>Glomeromycotina</taxon>
        <taxon>Glomeromycetes</taxon>
        <taxon>Paraglomerales</taxon>
        <taxon>Paraglomeraceae</taxon>
        <taxon>Paraglomus</taxon>
    </lineage>
</organism>
<dbReference type="AlphaFoldDB" id="A0A9N9H734"/>
<feature type="non-terminal residue" evidence="2">
    <location>
        <position position="105"/>
    </location>
</feature>
<dbReference type="Proteomes" id="UP000789572">
    <property type="component" value="Unassembled WGS sequence"/>
</dbReference>
<evidence type="ECO:0000313" key="2">
    <source>
        <dbReference type="EMBL" id="CAG8653646.1"/>
    </source>
</evidence>
<keyword evidence="3" id="KW-1185">Reference proteome</keyword>
<feature type="compositionally biased region" description="Polar residues" evidence="1">
    <location>
        <begin position="48"/>
        <end position="57"/>
    </location>
</feature>
<feature type="region of interest" description="Disordered" evidence="1">
    <location>
        <begin position="30"/>
        <end position="105"/>
    </location>
</feature>
<feature type="compositionally biased region" description="Low complexity" evidence="1">
    <location>
        <begin position="66"/>
        <end position="77"/>
    </location>
</feature>